<proteinExistence type="predicted"/>
<dbReference type="PANTHER" id="PTHR14149:SF14">
    <property type="entry name" value="CALPONIN-HOMOLOGY (CH) DOMAIN-CONTAINING PROTEIN"/>
    <property type="match status" value="1"/>
</dbReference>
<dbReference type="InterPro" id="IPR001715">
    <property type="entry name" value="CH_dom"/>
</dbReference>
<dbReference type="PANTHER" id="PTHR14149">
    <property type="entry name" value="RAS GTPASE-ACTIVATING PROTEIN WITH IQ MOTIF"/>
    <property type="match status" value="1"/>
</dbReference>
<feature type="compositionally biased region" description="Polar residues" evidence="2">
    <location>
        <begin position="170"/>
        <end position="186"/>
    </location>
</feature>
<feature type="compositionally biased region" description="Polar residues" evidence="2">
    <location>
        <begin position="120"/>
        <end position="143"/>
    </location>
</feature>
<dbReference type="InterPro" id="IPR000593">
    <property type="entry name" value="RasGAP_C"/>
</dbReference>
<organism evidence="5 6">
    <name type="scientific">Ceratobasidium theobromae</name>
    <dbReference type="NCBI Taxonomy" id="1582974"/>
    <lineage>
        <taxon>Eukaryota</taxon>
        <taxon>Fungi</taxon>
        <taxon>Dikarya</taxon>
        <taxon>Basidiomycota</taxon>
        <taxon>Agaricomycotina</taxon>
        <taxon>Agaricomycetes</taxon>
        <taxon>Cantharellales</taxon>
        <taxon>Ceratobasidiaceae</taxon>
        <taxon>Ceratobasidium</taxon>
    </lineage>
</organism>
<protein>
    <submittedName>
        <fullName evidence="5">Ras GTPase-activating-like protein rng2</fullName>
    </submittedName>
</protein>
<keyword evidence="6" id="KW-1185">Reference proteome</keyword>
<comment type="caution">
    <text evidence="5">The sequence shown here is derived from an EMBL/GenBank/DDBJ whole genome shotgun (WGS) entry which is preliminary data.</text>
</comment>
<dbReference type="SUPFAM" id="SSF48350">
    <property type="entry name" value="GTPase activation domain, GAP"/>
    <property type="match status" value="1"/>
</dbReference>
<sequence>MDRSNSIASTSSSTSSISRASSKASTTGLTSYQERLLERTSSLSRTGTQNRGIFTPPTAGPAPARRWAPSHRVSASVDTARVRGEFRGEEQHEGDPPPLQAPNRPMSSAVEDILRRHATSRNPSTETSRTTISSVDHSPSASDDPQFAIPRPPSRTVEDILRRHDLLKSDASTPESATYSRTTEPSTAPALSSNAAQAASIIAKSRSTPPFIKRRTLPEPIAVTSYLLDDSQPPTSPPATPQALSLTPTPASPTRTFQRRTADRPEPATLGRTFRTPAPAIHPIGDQPLETATLGRRFGASALSSHASPDLVSGRFPPANDLSGSQPAPEISHSPERTQTLATRRSRSQSVEILAQAEAARNNHTFESSTPTWVHSRGSLRRTGGVGARSSSPSKRSPASQSPVRMVVPTSPSKTGEFSTEALPQPPYPVVIPSSPVKDGFAPTSPIKSSFNLPAAGKLPPWEPTRADNEPVSGSTTLKRNKYGPALSAGRRLGRHLPRIASGDAGDDWEEPRAKSSEEVAKEKREQEREERRKQLEEKSEREREARERRRTLQGLNMEEEFPPPLPASAALAPTPNAPAGADDVAGIPGRLRFTRDTVPMPSSRLIGNWADSQRKHLQAYEYLCHVGEAQQWIEGCLGMELGFGVVEMDEGLRNGVVLARLAKVIGEAGEGDVVRKIFEHPKLQYRHTDNINYFIAFVRSVGLPESFEFDTIDLYEKKNIPKVIYCIHALSHLLSRRGKAQRIGNLLGQLQFSDDQLAETQKGLAAAGVNLPNFKSVGNKLAQEINEEPEVEIETEDERTLLLENEASIIALQAQARGYLVRRLQEARRSHLRLAERSFMKLQARGRGFLQRQKMSEARKQQADLDPWVRALQAVARTLLARRNLHSRITRVRSASQFVVHVQAQVRGLLERRRYLRLKSALRSSKVSFVGLQAYARAKIARRAHHEAVKSLHEPIVMHGVVGLQATCRGVLVRMRIARDLYYYEMMKDTFVRVQAQVRGLLVRRRIGRQLKKLDDATDVVVCIQAACRAYLARKSLLSLIRGLRQAAPFVVGLQAQARANLARKRYQAMAKALGEVKVLAAVGNFQTMARAALTRRKHREQQKQLEFCEPDVVGLQAAARGALVRNLFWAWRDYLHGSHPEAIYLQALLRGAMQRRKFRQKMQYFRDNLDKVVKIQSLFRAKEQREQYRQLTMGKNVNVGTIKNFVHLLDDSEADFEDEIRVEWMRKQVVEGIRENQMLETEVNELDVKIALVVQNVKSFEELIKTRRRLGADSTALHASRASVLAAHGDPFAAPNALDQQTMRRLELYQQLFYLLQTRGEYLARLFFSLSRSKVPEKNKRTVERVVLTLFGYGQEAREDYLLLKLFQMSILEEIAAATAIQDVIKGHPMYLSVAIQYIKSKQTTYIRDTLKTVIQEVVAMEDLDLETDPIAIYRSIINQEEMRTGQPSPYKGDVTADQALQHHATREKYIHHLQKLQWLSGVFAQAIMSSTRRMPYPMRLLAREILAALRSRFPNEPEASYAIALGRLIYYRYINPAIITPETYDIVPTTITPAARRNLADVSRVLTQISSGYEFEIPSLASMNAFINTNIPTMATWFFEGELDTFHYKYHAHEFIDVTIQPKPVYISPNEIYAMHGILVQNLEQVASGKNDPIRAVLTELVGPPTLSTTDELRDARDRAVTLELTNRFAQVKDPLAEEKAIWVQAKRGVLAILRVQPARDLVESLMQPVTENDEYAWEDIVDKELVTDRMLQKRRLPSQGAQDSAYRLEDIRTLSFREVKARAIQYLLELEKRGKVTRTDGYQGILNAIANDVRSKHRKRVQRKQEMDNMREALNHLKERKRAFEEQIKSYHSYVDSAMNTMQRGKGKKRFVMPFTKQFFHLRDLQRAGGEPQFGSYKYSAQYLYERGILLWIDRCSPRQFDRIDIIISSNEVGVFTIQLINNLPGSAAAEAIEDIRMEDLLQAQFENRVSLSLYDGLVKFNINLLLYQINKKFYV</sequence>
<dbReference type="InterPro" id="IPR000048">
    <property type="entry name" value="IQ_motif_EF-hand-BS"/>
</dbReference>
<feature type="compositionally biased region" description="Polar residues" evidence="2">
    <location>
        <begin position="28"/>
        <end position="52"/>
    </location>
</feature>
<dbReference type="Pfam" id="PF00616">
    <property type="entry name" value="RasGAP"/>
    <property type="match status" value="1"/>
</dbReference>
<dbReference type="Gene3D" id="1.10.418.10">
    <property type="entry name" value="Calponin-like domain"/>
    <property type="match status" value="1"/>
</dbReference>
<feature type="compositionally biased region" description="Basic and acidic residues" evidence="2">
    <location>
        <begin position="80"/>
        <end position="95"/>
    </location>
</feature>
<feature type="region of interest" description="Disordered" evidence="2">
    <location>
        <begin position="305"/>
        <end position="579"/>
    </location>
</feature>
<dbReference type="GO" id="GO:0110085">
    <property type="term" value="C:mitotic actomyosin contractile ring"/>
    <property type="evidence" value="ECO:0007669"/>
    <property type="project" value="TreeGrafter"/>
</dbReference>
<feature type="compositionally biased region" description="Low complexity" evidence="2">
    <location>
        <begin position="188"/>
        <end position="204"/>
    </location>
</feature>
<dbReference type="SMART" id="SM00323">
    <property type="entry name" value="RasGAP"/>
    <property type="match status" value="1"/>
</dbReference>
<feature type="domain" description="Ras-GAP" evidence="3">
    <location>
        <begin position="1347"/>
        <end position="1574"/>
    </location>
</feature>
<feature type="domain" description="Calponin-homology (CH)" evidence="4">
    <location>
        <begin position="624"/>
        <end position="735"/>
    </location>
</feature>
<feature type="compositionally biased region" description="Polar residues" evidence="2">
    <location>
        <begin position="362"/>
        <end position="373"/>
    </location>
</feature>
<dbReference type="InterPro" id="IPR001936">
    <property type="entry name" value="RasGAP_dom"/>
</dbReference>
<keyword evidence="1" id="KW-0175">Coiled coil</keyword>
<feature type="coiled-coil region" evidence="1">
    <location>
        <begin position="1824"/>
        <end position="1851"/>
    </location>
</feature>
<dbReference type="InterPro" id="IPR036872">
    <property type="entry name" value="CH_dom_sf"/>
</dbReference>
<dbReference type="SMART" id="SM00033">
    <property type="entry name" value="CH"/>
    <property type="match status" value="1"/>
</dbReference>
<evidence type="ECO:0000313" key="5">
    <source>
        <dbReference type="EMBL" id="KAB5592380.1"/>
    </source>
</evidence>
<dbReference type="PROSITE" id="PS50096">
    <property type="entry name" value="IQ"/>
    <property type="match status" value="9"/>
</dbReference>
<dbReference type="GO" id="GO:0005516">
    <property type="term" value="F:calmodulin binding"/>
    <property type="evidence" value="ECO:0007669"/>
    <property type="project" value="TreeGrafter"/>
</dbReference>
<feature type="compositionally biased region" description="Low complexity" evidence="2">
    <location>
        <begin position="568"/>
        <end position="579"/>
    </location>
</feature>
<dbReference type="Pfam" id="PF00307">
    <property type="entry name" value="CH"/>
    <property type="match status" value="1"/>
</dbReference>
<feature type="region of interest" description="Disordered" evidence="2">
    <location>
        <begin position="227"/>
        <end position="287"/>
    </location>
</feature>
<feature type="compositionally biased region" description="Low complexity" evidence="2">
    <location>
        <begin position="1"/>
        <end position="27"/>
    </location>
</feature>
<dbReference type="PROSITE" id="PS50021">
    <property type="entry name" value="CH"/>
    <property type="match status" value="1"/>
</dbReference>
<feature type="compositionally biased region" description="Low complexity" evidence="2">
    <location>
        <begin position="55"/>
        <end position="67"/>
    </location>
</feature>
<dbReference type="SMART" id="SM00015">
    <property type="entry name" value="IQ"/>
    <property type="match status" value="10"/>
</dbReference>
<dbReference type="Proteomes" id="UP000383932">
    <property type="component" value="Unassembled WGS sequence"/>
</dbReference>
<evidence type="ECO:0000259" key="4">
    <source>
        <dbReference type="PROSITE" id="PS50021"/>
    </source>
</evidence>
<evidence type="ECO:0000256" key="1">
    <source>
        <dbReference type="SAM" id="Coils"/>
    </source>
</evidence>
<dbReference type="Pfam" id="PF00612">
    <property type="entry name" value="IQ"/>
    <property type="match status" value="4"/>
</dbReference>
<evidence type="ECO:0000259" key="3">
    <source>
        <dbReference type="PROSITE" id="PS50018"/>
    </source>
</evidence>
<reference evidence="5 6" key="1">
    <citation type="journal article" date="2019" name="Fungal Biol. Biotechnol.">
        <title>Draft genome sequence of fastidious pathogen Ceratobasidium theobromae, which causes vascular-streak dieback in Theobroma cacao.</title>
        <authorList>
            <person name="Ali S.S."/>
            <person name="Asman A."/>
            <person name="Shao J."/>
            <person name="Firmansyah A.P."/>
            <person name="Susilo A.W."/>
            <person name="Rosmana A."/>
            <person name="McMahon P."/>
            <person name="Junaid M."/>
            <person name="Guest D."/>
            <person name="Kheng T.Y."/>
            <person name="Meinhardt L.W."/>
            <person name="Bailey B.A."/>
        </authorList>
    </citation>
    <scope>NUCLEOTIDE SEQUENCE [LARGE SCALE GENOMIC DNA]</scope>
    <source>
        <strain evidence="5 6">CT2</strain>
    </source>
</reference>
<accession>A0A5N5QKV6</accession>
<feature type="compositionally biased region" description="Basic and acidic residues" evidence="2">
    <location>
        <begin position="156"/>
        <end position="168"/>
    </location>
</feature>
<dbReference type="GO" id="GO:0005096">
    <property type="term" value="F:GTPase activator activity"/>
    <property type="evidence" value="ECO:0007669"/>
    <property type="project" value="TreeGrafter"/>
</dbReference>
<dbReference type="SUPFAM" id="SSF143885">
    <property type="entry name" value="RGC domain-like"/>
    <property type="match status" value="1"/>
</dbReference>
<dbReference type="Pfam" id="PF03836">
    <property type="entry name" value="RasGAP_C"/>
    <property type="match status" value="1"/>
</dbReference>
<dbReference type="GO" id="GO:0051015">
    <property type="term" value="F:actin filament binding"/>
    <property type="evidence" value="ECO:0007669"/>
    <property type="project" value="TreeGrafter"/>
</dbReference>
<feature type="region of interest" description="Disordered" evidence="2">
    <location>
        <begin position="1"/>
        <end position="204"/>
    </location>
</feature>
<dbReference type="CDD" id="cd21206">
    <property type="entry name" value="CH_IQGAP"/>
    <property type="match status" value="1"/>
</dbReference>
<dbReference type="InterPro" id="IPR008936">
    <property type="entry name" value="Rho_GTPase_activation_prot"/>
</dbReference>
<name>A0A5N5QKV6_9AGAM</name>
<dbReference type="SUPFAM" id="SSF47576">
    <property type="entry name" value="Calponin-homology domain, CH-domain"/>
    <property type="match status" value="1"/>
</dbReference>
<dbReference type="Gene3D" id="1.20.5.190">
    <property type="match status" value="1"/>
</dbReference>
<dbReference type="OrthoDB" id="775356at2759"/>
<dbReference type="EMBL" id="SSOP01000067">
    <property type="protein sequence ID" value="KAB5592380.1"/>
    <property type="molecule type" value="Genomic_DNA"/>
</dbReference>
<dbReference type="GO" id="GO:1903479">
    <property type="term" value="P:mitotic actomyosin contractile ring assembly actin filament organization"/>
    <property type="evidence" value="ECO:0007669"/>
    <property type="project" value="TreeGrafter"/>
</dbReference>
<feature type="compositionally biased region" description="Polar residues" evidence="2">
    <location>
        <begin position="337"/>
        <end position="351"/>
    </location>
</feature>
<gene>
    <name evidence="5" type="ORF">CTheo_4204</name>
</gene>
<feature type="compositionally biased region" description="Low complexity" evidence="2">
    <location>
        <begin position="388"/>
        <end position="403"/>
    </location>
</feature>
<feature type="compositionally biased region" description="Polar residues" evidence="2">
    <location>
        <begin position="244"/>
        <end position="256"/>
    </location>
</feature>
<dbReference type="PROSITE" id="PS50018">
    <property type="entry name" value="RAS_GTPASE_ACTIV_2"/>
    <property type="match status" value="1"/>
</dbReference>
<evidence type="ECO:0000313" key="6">
    <source>
        <dbReference type="Proteomes" id="UP000383932"/>
    </source>
</evidence>
<dbReference type="Gene3D" id="1.10.506.10">
    <property type="entry name" value="GTPase Activation - p120gap, domain 1"/>
    <property type="match status" value="1"/>
</dbReference>
<evidence type="ECO:0000256" key="2">
    <source>
        <dbReference type="SAM" id="MobiDB-lite"/>
    </source>
</evidence>
<feature type="compositionally biased region" description="Basic and acidic residues" evidence="2">
    <location>
        <begin position="511"/>
        <end position="548"/>
    </location>
</feature>